<name>A0A3S5HP15_9ACTN</name>
<evidence type="ECO:0000313" key="1">
    <source>
        <dbReference type="EMBL" id="AMS05759.1"/>
    </source>
</evidence>
<dbReference type="KEGG" id="aaci:ASQ49_05030"/>
<dbReference type="Gene3D" id="3.30.420.40">
    <property type="match status" value="2"/>
</dbReference>
<dbReference type="InterPro" id="IPR043129">
    <property type="entry name" value="ATPase_NBD"/>
</dbReference>
<dbReference type="AlphaFoldDB" id="A0A3S5HP15"/>
<dbReference type="InterPro" id="IPR002731">
    <property type="entry name" value="ATPase_BadF"/>
</dbReference>
<accession>A0A3S5HP15</accession>
<proteinExistence type="predicted"/>
<dbReference type="PANTHER" id="PTHR43190:SF3">
    <property type="entry name" value="N-ACETYL-D-GLUCOSAMINE KINASE"/>
    <property type="match status" value="1"/>
</dbReference>
<dbReference type="Pfam" id="PF01869">
    <property type="entry name" value="BcrAD_BadFG"/>
    <property type="match status" value="1"/>
</dbReference>
<dbReference type="InterPro" id="IPR052519">
    <property type="entry name" value="Euk-type_GlcNAc_Kinase"/>
</dbReference>
<gene>
    <name evidence="1" type="ORF">AXH35_10215</name>
</gene>
<sequence>MVGRAQLDDADRRLGCAVRRRLRGRISAPDDEGTGMMTALVGIDCGQSGSRSRIVIDGETVSESQGRPVYTHGSLEPQLARIIDEAVADVEAPELTVAVGSSGLSDEVSAEMVLSLVVSPAVRGIILAHDSVTSYLGALGPEPGAVVAAGTGVVTLAVGARKVARVDGWGYLFGDAGSGYWIGRRAIDSVLRAYDGRGPATDLTDRVLAEFPDLSKLYLEVQADPQKVSRVARYARDVAELAGSDPVATAISHDAGRALSESVAAGLRRVSAEPDAPVARIGNVFLSEALRDAFDESLRNAAPDAVLVENPGASLDGAVRLAALPEGSPLAGSVTSAGR</sequence>
<dbReference type="CDD" id="cd24007">
    <property type="entry name" value="ASKHA_NBD_eukNAGK-like"/>
    <property type="match status" value="1"/>
</dbReference>
<dbReference type="SUPFAM" id="SSF53067">
    <property type="entry name" value="Actin-like ATPase domain"/>
    <property type="match status" value="1"/>
</dbReference>
<protein>
    <submittedName>
        <fullName evidence="1">Uncharacterized protein</fullName>
    </submittedName>
</protein>
<dbReference type="EMBL" id="CP014352">
    <property type="protein sequence ID" value="AMS05759.1"/>
    <property type="molecule type" value="Genomic_DNA"/>
</dbReference>
<evidence type="ECO:0000313" key="2">
    <source>
        <dbReference type="Proteomes" id="UP000075221"/>
    </source>
</evidence>
<reference evidence="1 2" key="1">
    <citation type="submission" date="2016-02" db="EMBL/GenBank/DDBJ databases">
        <title>Complete Genome Sequence of Propionibacterium acidipropionici ATCC 55737.</title>
        <authorList>
            <person name="Luna Flores C.H."/>
            <person name="Nielsen L.K."/>
            <person name="Marcellin E."/>
        </authorList>
    </citation>
    <scope>NUCLEOTIDE SEQUENCE [LARGE SCALE GENOMIC DNA]</scope>
    <source>
        <strain evidence="1 2">ATCC 55737</strain>
    </source>
</reference>
<dbReference type="PANTHER" id="PTHR43190">
    <property type="entry name" value="N-ACETYL-D-GLUCOSAMINE KINASE"/>
    <property type="match status" value="1"/>
</dbReference>
<organism evidence="1 2">
    <name type="scientific">Acidipropionibacterium acidipropionici</name>
    <dbReference type="NCBI Taxonomy" id="1748"/>
    <lineage>
        <taxon>Bacteria</taxon>
        <taxon>Bacillati</taxon>
        <taxon>Actinomycetota</taxon>
        <taxon>Actinomycetes</taxon>
        <taxon>Propionibacteriales</taxon>
        <taxon>Propionibacteriaceae</taxon>
        <taxon>Acidipropionibacterium</taxon>
    </lineage>
</organism>
<dbReference type="Proteomes" id="UP000075221">
    <property type="component" value="Chromosome"/>
</dbReference>